<evidence type="ECO:0000313" key="2">
    <source>
        <dbReference type="Proteomes" id="UP000309997"/>
    </source>
</evidence>
<name>A0ACC4CHA6_POPAL</name>
<evidence type="ECO:0000313" key="1">
    <source>
        <dbReference type="EMBL" id="KAL3597428.1"/>
    </source>
</evidence>
<reference evidence="1 2" key="1">
    <citation type="journal article" date="2024" name="Plant Biotechnol. J.">
        <title>Genome and CRISPR/Cas9 system of a widespread forest tree (Populus alba) in the world.</title>
        <authorList>
            <person name="Liu Y.J."/>
            <person name="Jiang P.F."/>
            <person name="Han X.M."/>
            <person name="Li X.Y."/>
            <person name="Wang H.M."/>
            <person name="Wang Y.J."/>
            <person name="Wang X.X."/>
            <person name="Zeng Q.Y."/>
        </authorList>
    </citation>
    <scope>NUCLEOTIDE SEQUENCE [LARGE SCALE GENOMIC DNA]</scope>
    <source>
        <strain evidence="2">cv. PAL-ZL1</strain>
    </source>
</reference>
<feature type="non-terminal residue" evidence="1">
    <location>
        <position position="1"/>
    </location>
</feature>
<protein>
    <submittedName>
        <fullName evidence="1">Uncharacterized protein</fullName>
    </submittedName>
</protein>
<comment type="caution">
    <text evidence="1">The sequence shown here is derived from an EMBL/GenBank/DDBJ whole genome shotgun (WGS) entry which is preliminary data.</text>
</comment>
<dbReference type="Proteomes" id="UP000309997">
    <property type="component" value="Unassembled WGS sequence"/>
</dbReference>
<sequence>NLATMLELEQSGISELPAEQESIAKFTLDSLIRPLWQFTSSMFLVYALRLQVFVKAAKRCLGQHCFKFLSNYIWVYSGYGPLKTGIRREIDEALRPGVYALIDSCSADDLQYLHSQFGEMVGGKLMSLKCEDFPMEFPSSSSLSKFSLSFLPEIFEFYNG</sequence>
<dbReference type="EMBL" id="RCHU02000004">
    <property type="protein sequence ID" value="KAL3597428.1"/>
    <property type="molecule type" value="Genomic_DNA"/>
</dbReference>
<gene>
    <name evidence="1" type="ORF">D5086_009065</name>
</gene>
<proteinExistence type="predicted"/>
<organism evidence="1 2">
    <name type="scientific">Populus alba</name>
    <name type="common">White poplar</name>
    <dbReference type="NCBI Taxonomy" id="43335"/>
    <lineage>
        <taxon>Eukaryota</taxon>
        <taxon>Viridiplantae</taxon>
        <taxon>Streptophyta</taxon>
        <taxon>Embryophyta</taxon>
        <taxon>Tracheophyta</taxon>
        <taxon>Spermatophyta</taxon>
        <taxon>Magnoliopsida</taxon>
        <taxon>eudicotyledons</taxon>
        <taxon>Gunneridae</taxon>
        <taxon>Pentapetalae</taxon>
        <taxon>rosids</taxon>
        <taxon>fabids</taxon>
        <taxon>Malpighiales</taxon>
        <taxon>Salicaceae</taxon>
        <taxon>Saliceae</taxon>
        <taxon>Populus</taxon>
    </lineage>
</organism>
<accession>A0ACC4CHA6</accession>
<keyword evidence="2" id="KW-1185">Reference proteome</keyword>